<dbReference type="GO" id="GO:0016020">
    <property type="term" value="C:membrane"/>
    <property type="evidence" value="ECO:0007669"/>
    <property type="project" value="TreeGrafter"/>
</dbReference>
<evidence type="ECO:0000313" key="5">
    <source>
        <dbReference type="EMBL" id="QBK88455.1"/>
    </source>
</evidence>
<feature type="domain" description="AMP-dependent synthetase/ligase" evidence="4">
    <location>
        <begin position="66"/>
        <end position="453"/>
    </location>
</feature>
<dbReference type="Gene3D" id="3.40.50.12780">
    <property type="entry name" value="N-terminal domain of ligase-like"/>
    <property type="match status" value="1"/>
</dbReference>
<dbReference type="InterPro" id="IPR000873">
    <property type="entry name" value="AMP-dep_synth/lig_dom"/>
</dbReference>
<evidence type="ECO:0000256" key="2">
    <source>
        <dbReference type="ARBA" id="ARBA00022832"/>
    </source>
</evidence>
<accession>A0A481Z041</accession>
<gene>
    <name evidence="5" type="ORF">LCMiAC01_01320</name>
</gene>
<keyword evidence="1" id="KW-0436">Ligase</keyword>
<dbReference type="PANTHER" id="PTHR43272:SF32">
    <property type="entry name" value="AMP-DEPENDENT SYNTHETASE_LIGASE DOMAIN-CONTAINING PROTEIN"/>
    <property type="match status" value="1"/>
</dbReference>
<evidence type="ECO:0000259" key="4">
    <source>
        <dbReference type="Pfam" id="PF00501"/>
    </source>
</evidence>
<dbReference type="PANTHER" id="PTHR43272">
    <property type="entry name" value="LONG-CHAIN-FATTY-ACID--COA LIGASE"/>
    <property type="match status" value="1"/>
</dbReference>
<reference evidence="5" key="1">
    <citation type="journal article" date="2019" name="MBio">
        <title>Virus Genomes from Deep Sea Sediments Expand the Ocean Megavirome and Support Independent Origins of Viral Gigantism.</title>
        <authorList>
            <person name="Backstrom D."/>
            <person name="Yutin N."/>
            <person name="Jorgensen S.L."/>
            <person name="Dharamshi J."/>
            <person name="Homa F."/>
            <person name="Zaremba-Niedwiedzka K."/>
            <person name="Spang A."/>
            <person name="Wolf Y.I."/>
            <person name="Koonin E.V."/>
            <person name="Ettema T.J."/>
        </authorList>
    </citation>
    <scope>NUCLEOTIDE SEQUENCE</scope>
</reference>
<dbReference type="InterPro" id="IPR042099">
    <property type="entry name" value="ANL_N_sf"/>
</dbReference>
<name>A0A481Z041_9VIRU</name>
<evidence type="ECO:0000256" key="1">
    <source>
        <dbReference type="ARBA" id="ARBA00022598"/>
    </source>
</evidence>
<protein>
    <submittedName>
        <fullName evidence="5">AMP-binding enzyme</fullName>
    </submittedName>
</protein>
<sequence length="640" mass="72355">MLFAIIILLILVIFKLNEYKYRPVGDIPNAKTIIDVFKHIAKKYNKHQALKIRITGRTDRKPMPGEALEKGWSIINYGQYYEHCREFANSVRTIDIHGPILIAGYNAPGWFYAHLGSMMAGAIPVGVYPSSRPSACMNIVNNCIPELLVVENAAQLQKFIKPLLSKKSKIKAVISYSNSINKEIEKVLKIPVYTWIEFINIGKIYTSPTKSKPDINLSNPSNIATIIYTSGTTSNVPKGVMISHGNIVSVAKMMLTRFKCGQLNIEYCKENLVSYLPLNHIAAQMMDIYIPICIAATVWIADKDALKTTLDRTLRQAKPTIFAAVPIVWEKIMEKIETKKNKLPAVARILLNVRSSILDISGSIVIKRMGLENCKYYITTGAPLSSETFKYFNNIGIPIYNIYGMTETTGPISMETSCCNKHGSVGKPLDGINLKIVNKEIIVNGPSIFKGYYRDYNTTKSMFDDYGWFHTGDMGYIDKNGYLYITGRKKDLIITAGGENVAPLPIEENIKNMIPLVEHAIVVGDRKKYLAALLTLKIEITPDGEPTILFTDYAYGILKKIRSRSRNVIDAQDDNRIKTYIDNNIRKINKYAPSNVHTIKKWIIIPKNFSDKGGELTPTMKIRRKFIVKKYKNYIDKLYR</sequence>
<organism evidence="5">
    <name type="scientific">Mimivirus LCMiAC01</name>
    <dbReference type="NCBI Taxonomy" id="2506608"/>
    <lineage>
        <taxon>Viruses</taxon>
        <taxon>Varidnaviria</taxon>
        <taxon>Bamfordvirae</taxon>
        <taxon>Nucleocytoviricota</taxon>
        <taxon>Megaviricetes</taxon>
        <taxon>Imitervirales</taxon>
        <taxon>Mimiviridae</taxon>
        <taxon>Klosneuvirinae</taxon>
    </lineage>
</organism>
<keyword evidence="2" id="KW-0276">Fatty acid metabolism</keyword>
<dbReference type="GO" id="GO:0004467">
    <property type="term" value="F:long-chain fatty acid-CoA ligase activity"/>
    <property type="evidence" value="ECO:0007669"/>
    <property type="project" value="TreeGrafter"/>
</dbReference>
<evidence type="ECO:0000256" key="3">
    <source>
        <dbReference type="ARBA" id="ARBA00023098"/>
    </source>
</evidence>
<dbReference type="Pfam" id="PF00501">
    <property type="entry name" value="AMP-binding"/>
    <property type="match status" value="1"/>
</dbReference>
<dbReference type="Pfam" id="PF23562">
    <property type="entry name" value="AMP-binding_C_3"/>
    <property type="match status" value="2"/>
</dbReference>
<keyword evidence="3" id="KW-0443">Lipid metabolism</keyword>
<proteinExistence type="predicted"/>
<dbReference type="SUPFAM" id="SSF56801">
    <property type="entry name" value="Acetyl-CoA synthetase-like"/>
    <property type="match status" value="1"/>
</dbReference>
<dbReference type="EMBL" id="MK500389">
    <property type="protein sequence ID" value="QBK88455.1"/>
    <property type="molecule type" value="Genomic_DNA"/>
</dbReference>